<dbReference type="Proteomes" id="UP001300012">
    <property type="component" value="Unassembled WGS sequence"/>
</dbReference>
<organism evidence="15 16">
    <name type="scientific">Paenibacillus radicis</name>
    <name type="common">ex Xue et al. 2023</name>
    <dbReference type="NCBI Taxonomy" id="2972489"/>
    <lineage>
        <taxon>Bacteria</taxon>
        <taxon>Bacillati</taxon>
        <taxon>Bacillota</taxon>
        <taxon>Bacilli</taxon>
        <taxon>Bacillales</taxon>
        <taxon>Paenibacillaceae</taxon>
        <taxon>Paenibacillus</taxon>
    </lineage>
</organism>
<evidence type="ECO:0000256" key="7">
    <source>
        <dbReference type="ARBA" id="ARBA00023065"/>
    </source>
</evidence>
<feature type="transmembrane region" description="Helical" evidence="13">
    <location>
        <begin position="111"/>
        <end position="132"/>
    </location>
</feature>
<evidence type="ECO:0000256" key="11">
    <source>
        <dbReference type="ARBA" id="ARBA00038669"/>
    </source>
</evidence>
<evidence type="ECO:0000313" key="15">
    <source>
        <dbReference type="EMBL" id="MCR8633156.1"/>
    </source>
</evidence>
<dbReference type="Pfam" id="PF19300">
    <property type="entry name" value="BPD_transp_1_N"/>
    <property type="match status" value="1"/>
</dbReference>
<dbReference type="InterPro" id="IPR035906">
    <property type="entry name" value="MetI-like_sf"/>
</dbReference>
<evidence type="ECO:0000256" key="12">
    <source>
        <dbReference type="ARBA" id="ARBA00044774"/>
    </source>
</evidence>
<evidence type="ECO:0000313" key="16">
    <source>
        <dbReference type="Proteomes" id="UP001300012"/>
    </source>
</evidence>
<dbReference type="InterPro" id="IPR000515">
    <property type="entry name" value="MetI-like"/>
</dbReference>
<evidence type="ECO:0000256" key="10">
    <source>
        <dbReference type="ARBA" id="ARBA00024202"/>
    </source>
</evidence>
<evidence type="ECO:0000256" key="8">
    <source>
        <dbReference type="ARBA" id="ARBA00023112"/>
    </source>
</evidence>
<comment type="similarity">
    <text evidence="10">Belongs to the binding-protein-dependent transport system permease family. OppBC subfamily.</text>
</comment>
<evidence type="ECO:0000256" key="5">
    <source>
        <dbReference type="ARBA" id="ARBA00022692"/>
    </source>
</evidence>
<feature type="transmembrane region" description="Helical" evidence="13">
    <location>
        <begin position="144"/>
        <end position="163"/>
    </location>
</feature>
<dbReference type="InterPro" id="IPR045621">
    <property type="entry name" value="BPD_transp_1_N"/>
</dbReference>
<evidence type="ECO:0000256" key="13">
    <source>
        <dbReference type="RuleBase" id="RU363032"/>
    </source>
</evidence>
<feature type="domain" description="ABC transmembrane type-1" evidence="14">
    <location>
        <begin position="105"/>
        <end position="302"/>
    </location>
</feature>
<name>A0ABT1YJ06_9BACL</name>
<dbReference type="Pfam" id="PF00528">
    <property type="entry name" value="BPD_transp_1"/>
    <property type="match status" value="1"/>
</dbReference>
<comment type="subcellular location">
    <subcellularLocation>
        <location evidence="1 13">Cell membrane</location>
        <topology evidence="1 13">Multi-pass membrane protein</topology>
    </subcellularLocation>
</comment>
<protein>
    <recommendedName>
        <fullName evidence="12">Nickel import system permease protein NikB</fullName>
    </recommendedName>
</protein>
<comment type="subunit">
    <text evidence="11">The complex is composed of two ATP-binding proteins (NikD and NikE), two transmembrane proteins (NikB and NikC) and a solute-binding protein (NikA).</text>
</comment>
<keyword evidence="16" id="KW-1185">Reference proteome</keyword>
<dbReference type="CDD" id="cd06261">
    <property type="entry name" value="TM_PBP2"/>
    <property type="match status" value="1"/>
</dbReference>
<feature type="transmembrane region" description="Helical" evidence="13">
    <location>
        <begin position="183"/>
        <end position="202"/>
    </location>
</feature>
<dbReference type="InterPro" id="IPR050045">
    <property type="entry name" value="Opp2B"/>
</dbReference>
<feature type="transmembrane region" description="Helical" evidence="13">
    <location>
        <begin position="7"/>
        <end position="32"/>
    </location>
</feature>
<keyword evidence="6 13" id="KW-1133">Transmembrane helix</keyword>
<evidence type="ECO:0000259" key="14">
    <source>
        <dbReference type="PROSITE" id="PS50928"/>
    </source>
</evidence>
<keyword evidence="7" id="KW-0406">Ion transport</keyword>
<accession>A0ABT1YJ06</accession>
<comment type="caution">
    <text evidence="15">The sequence shown here is derived from an EMBL/GenBank/DDBJ whole genome shotgun (WGS) entry which is preliminary data.</text>
</comment>
<dbReference type="SUPFAM" id="SSF161098">
    <property type="entry name" value="MetI-like"/>
    <property type="match status" value="1"/>
</dbReference>
<dbReference type="Gene3D" id="1.10.3720.10">
    <property type="entry name" value="MetI-like"/>
    <property type="match status" value="1"/>
</dbReference>
<evidence type="ECO:0000256" key="3">
    <source>
        <dbReference type="ARBA" id="ARBA00022475"/>
    </source>
</evidence>
<evidence type="ECO:0000256" key="9">
    <source>
        <dbReference type="ARBA" id="ARBA00023136"/>
    </source>
</evidence>
<reference evidence="15 16" key="1">
    <citation type="submission" date="2022-08" db="EMBL/GenBank/DDBJ databases">
        <title>Paenibacillus endoradicis sp. nov., Paenibacillus radicibacter sp. nov and Paenibacillus pararadicis sp. nov., three cold-adapted plant growth-promoting bacteria isolated from root of Larix gmelinii in Great Khingan.</title>
        <authorList>
            <person name="Xue H."/>
        </authorList>
    </citation>
    <scope>NUCLEOTIDE SEQUENCE [LARGE SCALE GENOMIC DNA]</scope>
    <source>
        <strain evidence="15 16">N5-1-1-5</strain>
    </source>
</reference>
<dbReference type="PANTHER" id="PTHR43163">
    <property type="entry name" value="DIPEPTIDE TRANSPORT SYSTEM PERMEASE PROTEIN DPPB-RELATED"/>
    <property type="match status" value="1"/>
</dbReference>
<dbReference type="RefSeq" id="WP_258214735.1">
    <property type="nucleotide sequence ID" value="NZ_JANQBD010000013.1"/>
</dbReference>
<evidence type="ECO:0000256" key="2">
    <source>
        <dbReference type="ARBA" id="ARBA00022448"/>
    </source>
</evidence>
<keyword evidence="2 13" id="KW-0813">Transport</keyword>
<dbReference type="EMBL" id="JANQBD010000013">
    <property type="protein sequence ID" value="MCR8633156.1"/>
    <property type="molecule type" value="Genomic_DNA"/>
</dbReference>
<gene>
    <name evidence="15" type="ORF">NV381_18295</name>
</gene>
<sequence length="322" mass="35343">MKLIRYLILRILLTVPALLGITLLIFSLIRFIPGDPARAILLTMFDPSTNLSDLEKDAEVLHKQLGLDQPLPIQYGSWLWKIIRGDLGVSFRSKTPILDELLHRFPATLELAGAALIIMLVIAIPSGIAGAVYHRKAVDHATRVIALIGVSVPSFFLGLVLMYTLSVKLGWLPTMGRGGGDHLILPALTLGIGLSSVTARLLRTSLLQVFSQRYIILAEAKGLHRRTILFKHALPNALLPVLTSFGLVIGGLIGGTVIIETVFSWPGVGRYVVDAITGRDYPVIQAFALLMALVYILLNLAVDVIYRWMDPRVRLEQEGQHG</sequence>
<feature type="transmembrane region" description="Helical" evidence="13">
    <location>
        <begin position="283"/>
        <end position="306"/>
    </location>
</feature>
<feature type="transmembrane region" description="Helical" evidence="13">
    <location>
        <begin position="237"/>
        <end position="263"/>
    </location>
</feature>
<keyword evidence="5 13" id="KW-0812">Transmembrane</keyword>
<keyword evidence="8" id="KW-0921">Nickel transport</keyword>
<evidence type="ECO:0000256" key="4">
    <source>
        <dbReference type="ARBA" id="ARBA00022596"/>
    </source>
</evidence>
<keyword evidence="3" id="KW-1003">Cell membrane</keyword>
<dbReference type="PROSITE" id="PS50928">
    <property type="entry name" value="ABC_TM1"/>
    <property type="match status" value="1"/>
</dbReference>
<dbReference type="PANTHER" id="PTHR43163:SF6">
    <property type="entry name" value="DIPEPTIDE TRANSPORT SYSTEM PERMEASE PROTEIN DPPB-RELATED"/>
    <property type="match status" value="1"/>
</dbReference>
<evidence type="ECO:0000256" key="6">
    <source>
        <dbReference type="ARBA" id="ARBA00022989"/>
    </source>
</evidence>
<dbReference type="NCBIfam" id="NF045470">
    <property type="entry name" value="Opp2B"/>
    <property type="match status" value="1"/>
</dbReference>
<keyword evidence="4" id="KW-0533">Nickel</keyword>
<proteinExistence type="inferred from homology"/>
<evidence type="ECO:0000256" key="1">
    <source>
        <dbReference type="ARBA" id="ARBA00004651"/>
    </source>
</evidence>
<keyword evidence="9 13" id="KW-0472">Membrane</keyword>